<proteinExistence type="predicted"/>
<accession>A0A1I0AZF1</accession>
<dbReference type="AlphaFoldDB" id="A0A1I0AZF1"/>
<dbReference type="Gene3D" id="3.40.50.10320">
    <property type="entry name" value="LmbE-like"/>
    <property type="match status" value="1"/>
</dbReference>
<dbReference type="InterPro" id="IPR003737">
    <property type="entry name" value="GlcNAc_PI_deacetylase-related"/>
</dbReference>
<dbReference type="Pfam" id="PF02585">
    <property type="entry name" value="PIG-L"/>
    <property type="match status" value="1"/>
</dbReference>
<name>A0A1I0AZF1_9FIRM</name>
<dbReference type="SUPFAM" id="SSF102588">
    <property type="entry name" value="LmbE-like"/>
    <property type="match status" value="1"/>
</dbReference>
<dbReference type="STRING" id="1120990.SAMN03080614_102924"/>
<evidence type="ECO:0000313" key="2">
    <source>
        <dbReference type="Proteomes" id="UP000243819"/>
    </source>
</evidence>
<protein>
    <submittedName>
        <fullName evidence="1">N-acetylglucosaminyl deacetylase, LmbE family</fullName>
    </submittedName>
</protein>
<organism evidence="1 2">
    <name type="scientific">Anaerobranca gottschalkii DSM 13577</name>
    <dbReference type="NCBI Taxonomy" id="1120990"/>
    <lineage>
        <taxon>Bacteria</taxon>
        <taxon>Bacillati</taxon>
        <taxon>Bacillota</taxon>
        <taxon>Clostridia</taxon>
        <taxon>Eubacteriales</taxon>
        <taxon>Proteinivoracaceae</taxon>
        <taxon>Anaerobranca</taxon>
    </lineage>
</organism>
<dbReference type="PANTHER" id="PTHR12993:SF11">
    <property type="entry name" value="N-ACETYLGLUCOSAMINYL-PHOSPHATIDYLINOSITOL DE-N-ACETYLASE"/>
    <property type="match status" value="1"/>
</dbReference>
<dbReference type="RefSeq" id="WP_177159742.1">
    <property type="nucleotide sequence ID" value="NZ_FOIF01000029.1"/>
</dbReference>
<dbReference type="PANTHER" id="PTHR12993">
    <property type="entry name" value="N-ACETYLGLUCOSAMINYL-PHOSPHATIDYLINOSITOL DE-N-ACETYLASE-RELATED"/>
    <property type="match status" value="1"/>
</dbReference>
<gene>
    <name evidence="1" type="ORF">SAMN03080614_102924</name>
</gene>
<reference evidence="2" key="1">
    <citation type="submission" date="2016-10" db="EMBL/GenBank/DDBJ databases">
        <authorList>
            <person name="Varghese N."/>
            <person name="Submissions S."/>
        </authorList>
    </citation>
    <scope>NUCLEOTIDE SEQUENCE [LARGE SCALE GENOMIC DNA]</scope>
    <source>
        <strain evidence="2">DSM 13577</strain>
    </source>
</reference>
<keyword evidence="2" id="KW-1185">Reference proteome</keyword>
<dbReference type="EMBL" id="FOIF01000029">
    <property type="protein sequence ID" value="SES99814.1"/>
    <property type="molecule type" value="Genomic_DNA"/>
</dbReference>
<dbReference type="GO" id="GO:0016811">
    <property type="term" value="F:hydrolase activity, acting on carbon-nitrogen (but not peptide) bonds, in linear amides"/>
    <property type="evidence" value="ECO:0007669"/>
    <property type="project" value="TreeGrafter"/>
</dbReference>
<evidence type="ECO:0000313" key="1">
    <source>
        <dbReference type="EMBL" id="SES99814.1"/>
    </source>
</evidence>
<dbReference type="Proteomes" id="UP000243819">
    <property type="component" value="Unassembled WGS sequence"/>
</dbReference>
<dbReference type="InterPro" id="IPR024078">
    <property type="entry name" value="LmbE-like_dom_sf"/>
</dbReference>
<sequence>MKKNKNLLISLGFGATISIAGLIALNKVKQGINPVEPELALKASEILFEQRGKVLAFSPHPDDLEFFAGGTLKLLVDKGFDVTVVDITDGEKGVNIPNLGSIRQAEQKKAQKVIGYQNLKFLHYPDMKVNYKRLLRDIRNIWYEVDPQIVFTFDNNFPLKFLTHKDHIAVGKAVCQLATEMDSSAKVYLYASRKNNVLVDITQVIDDKIKAVLCHRSQLRFSTLIYDQLVRKMASYASMGTNITYGESFRTLHNFDSFPKNP</sequence>